<gene>
    <name evidence="1" type="ORF">H1D33_27575</name>
</gene>
<sequence length="291" mass="32142">MTGSWPLMEPTPVTDRLDEAFRHVDFGGCHVFVLLGHPRSDIGKGQLVARLAATVPGPATVVKFDGILNTNERGNHPSPTDDLATYRRFLPDTVMGWPNQILGGDVLLSFLREFGGTDWEHLSFVPHLSRFFLLTLHRAWVDAGRPAHLFVELGGTVFDQELTTYVLPALSMLTTPANARLTTALLSELPGGFVEPKTRALQECLTGSLRFGLVYDVLFLRVPERDPGDDELSALEAAVAAKLRRHLVHRPAPPRLVLVPTFEPPALDGYLDYLHRRRHLVADLGQPAGRA</sequence>
<evidence type="ECO:0000313" key="1">
    <source>
        <dbReference type="EMBL" id="QLQ36953.1"/>
    </source>
</evidence>
<reference evidence="1 2" key="2">
    <citation type="journal article" date="2021" name="Mar. Drugs">
        <title>A New Micromonospora Strain with Antibiotic Activity Isolated from the Microbiome of a Mid-Atlantic Deep-Sea Sponge.</title>
        <authorList>
            <person name="Back C.R."/>
            <person name="Stennett H.L."/>
            <person name="Williams S.E."/>
            <person name="Wang L."/>
            <person name="Ojeda Gomez J."/>
            <person name="Abdulle O.M."/>
            <person name="Duffy T."/>
            <person name="Neal C."/>
            <person name="Mantell J."/>
            <person name="Jepson M.A."/>
            <person name="Hendry K.R."/>
            <person name="Powell D."/>
            <person name="Stach J.E.M."/>
            <person name="Essex-Lopresti A.E."/>
            <person name="Willis C.L."/>
            <person name="Curnow P."/>
            <person name="Race P.R."/>
        </authorList>
    </citation>
    <scope>NUCLEOTIDE SEQUENCE [LARGE SCALE GENOMIC DNA]</scope>
    <source>
        <strain evidence="1 2">28ISP2-46</strain>
    </source>
</reference>
<dbReference type="EMBL" id="CP059322">
    <property type="protein sequence ID" value="QLQ36953.1"/>
    <property type="molecule type" value="Genomic_DNA"/>
</dbReference>
<accession>A0A7L6B4R4</accession>
<protein>
    <submittedName>
        <fullName evidence="1">Uncharacterized protein</fullName>
    </submittedName>
</protein>
<organism evidence="1 2">
    <name type="scientific">Micromonospora robiginosa</name>
    <dbReference type="NCBI Taxonomy" id="2749844"/>
    <lineage>
        <taxon>Bacteria</taxon>
        <taxon>Bacillati</taxon>
        <taxon>Actinomycetota</taxon>
        <taxon>Actinomycetes</taxon>
        <taxon>Micromonosporales</taxon>
        <taxon>Micromonosporaceae</taxon>
        <taxon>Micromonospora</taxon>
    </lineage>
</organism>
<dbReference type="RefSeq" id="WP_181569456.1">
    <property type="nucleotide sequence ID" value="NZ_CP059322.2"/>
</dbReference>
<dbReference type="AlphaFoldDB" id="A0A7L6B4R4"/>
<dbReference type="KEGG" id="mfeu:H1D33_27575"/>
<dbReference type="Proteomes" id="UP000510844">
    <property type="component" value="Chromosome"/>
</dbReference>
<proteinExistence type="predicted"/>
<evidence type="ECO:0000313" key="2">
    <source>
        <dbReference type="Proteomes" id="UP000510844"/>
    </source>
</evidence>
<reference evidence="2" key="1">
    <citation type="submission" date="2020-07" db="EMBL/GenBank/DDBJ databases">
        <title>A new Micromonospora strain with potent antibiotic activity isolated from the microbiome of a mid-Atlantic deep-sea sponge.</title>
        <authorList>
            <person name="Back C.R."/>
            <person name="Stennett H.L."/>
            <person name="Williams S.E."/>
            <person name="Wang L."/>
            <person name="Ojeda Gomez J."/>
            <person name="Abdulle O.M."/>
            <person name="Duffy T."/>
            <person name="Hendry K.R."/>
            <person name="Powell D."/>
            <person name="Stach J.E."/>
            <person name="Essex-Lopresti A.E."/>
            <person name="Willis C.L."/>
            <person name="Curnow P."/>
            <person name="Race P.R."/>
        </authorList>
    </citation>
    <scope>NUCLEOTIDE SEQUENCE [LARGE SCALE GENOMIC DNA]</scope>
    <source>
        <strain evidence="2">28ISP2-46</strain>
    </source>
</reference>
<name>A0A7L6B4R4_9ACTN</name>
<keyword evidence="2" id="KW-1185">Reference proteome</keyword>
<dbReference type="SUPFAM" id="SSF52540">
    <property type="entry name" value="P-loop containing nucleoside triphosphate hydrolases"/>
    <property type="match status" value="1"/>
</dbReference>
<dbReference type="InterPro" id="IPR027417">
    <property type="entry name" value="P-loop_NTPase"/>
</dbReference>